<proteinExistence type="predicted"/>
<name>A0A2P2IP04_RHIMU</name>
<keyword evidence="1" id="KW-1133">Transmembrane helix</keyword>
<evidence type="ECO:0000256" key="1">
    <source>
        <dbReference type="SAM" id="Phobius"/>
    </source>
</evidence>
<feature type="transmembrane region" description="Helical" evidence="1">
    <location>
        <begin position="6"/>
        <end position="22"/>
    </location>
</feature>
<organism evidence="2">
    <name type="scientific">Rhizophora mucronata</name>
    <name type="common">Asiatic mangrove</name>
    <dbReference type="NCBI Taxonomy" id="61149"/>
    <lineage>
        <taxon>Eukaryota</taxon>
        <taxon>Viridiplantae</taxon>
        <taxon>Streptophyta</taxon>
        <taxon>Embryophyta</taxon>
        <taxon>Tracheophyta</taxon>
        <taxon>Spermatophyta</taxon>
        <taxon>Magnoliopsida</taxon>
        <taxon>eudicotyledons</taxon>
        <taxon>Gunneridae</taxon>
        <taxon>Pentapetalae</taxon>
        <taxon>rosids</taxon>
        <taxon>fabids</taxon>
        <taxon>Malpighiales</taxon>
        <taxon>Rhizophoraceae</taxon>
        <taxon>Rhizophora</taxon>
    </lineage>
</organism>
<dbReference type="AlphaFoldDB" id="A0A2P2IP04"/>
<keyword evidence="1" id="KW-0472">Membrane</keyword>
<dbReference type="EMBL" id="GGEC01002477">
    <property type="protein sequence ID" value="MBW82960.1"/>
    <property type="molecule type" value="Transcribed_RNA"/>
</dbReference>
<sequence>MPAVKKYVLVIGLYTFITRYLFDRKYIIYFNPGMLVYVSFCKVQNIRQASSKGSIDKF</sequence>
<keyword evidence="1" id="KW-0812">Transmembrane</keyword>
<evidence type="ECO:0000313" key="2">
    <source>
        <dbReference type="EMBL" id="MBW82960.1"/>
    </source>
</evidence>
<reference evidence="2" key="1">
    <citation type="submission" date="2018-02" db="EMBL/GenBank/DDBJ databases">
        <title>Rhizophora mucronata_Transcriptome.</title>
        <authorList>
            <person name="Meera S.P."/>
            <person name="Sreeshan A."/>
            <person name="Augustine A."/>
        </authorList>
    </citation>
    <scope>NUCLEOTIDE SEQUENCE</scope>
    <source>
        <tissue evidence="2">Leaf</tissue>
    </source>
</reference>
<protein>
    <submittedName>
        <fullName evidence="2">Uncharacterized protein</fullName>
    </submittedName>
</protein>
<accession>A0A2P2IP04</accession>